<evidence type="ECO:0000313" key="2">
    <source>
        <dbReference type="RefSeq" id="XP_034108829.1"/>
    </source>
</evidence>
<sequence>MKRRQLCVGDVDEPIAKRTRLQLSKQPLMVRLGILPSGPLHMLFVKLDATTRLSLANASIKLKTEYDDFMLQEYKCFIHHQRSIVNSDVPLPPIISEVLDDAVGLYLSDGYIPSFVSVLPQLFDNRHEVATVSKMQNFLYDFYKKLEEDFTPRRPFQNAAENLQLQQLRLNNLITLLTLLRKFRGFRGIKGEKNLMHWQLGIQVGGIYFSERIKTIDNDADKLIDLTSHLAELLVCDMCGTSYNNLFRSVPERYDIGVHQNNPHTCLELKFSILGTERLYDLIDNVIAGQFEISEVKDWTTMAFSIRLNIKSRRDRKAIAKYWQICILPLNPKLK</sequence>
<accession>A0A6P8X7C1</accession>
<proteinExistence type="predicted"/>
<protein>
    <submittedName>
        <fullName evidence="2">Uncharacterized protein LOC117570991</fullName>
    </submittedName>
</protein>
<dbReference type="OrthoDB" id="7862537at2759"/>
<dbReference type="RefSeq" id="XP_034108829.1">
    <property type="nucleotide sequence ID" value="XM_034252938.2"/>
</dbReference>
<organism evidence="1 2">
    <name type="scientific">Drosophila albomicans</name>
    <name type="common">Fruit fly</name>
    <dbReference type="NCBI Taxonomy" id="7291"/>
    <lineage>
        <taxon>Eukaryota</taxon>
        <taxon>Metazoa</taxon>
        <taxon>Ecdysozoa</taxon>
        <taxon>Arthropoda</taxon>
        <taxon>Hexapoda</taxon>
        <taxon>Insecta</taxon>
        <taxon>Pterygota</taxon>
        <taxon>Neoptera</taxon>
        <taxon>Endopterygota</taxon>
        <taxon>Diptera</taxon>
        <taxon>Brachycera</taxon>
        <taxon>Muscomorpha</taxon>
        <taxon>Ephydroidea</taxon>
        <taxon>Drosophilidae</taxon>
        <taxon>Drosophila</taxon>
    </lineage>
</organism>
<dbReference type="GeneID" id="117570991"/>
<dbReference type="Proteomes" id="UP000515160">
    <property type="component" value="Chromosome 3"/>
</dbReference>
<keyword evidence="1" id="KW-1185">Reference proteome</keyword>
<reference evidence="2" key="1">
    <citation type="submission" date="2025-08" db="UniProtKB">
        <authorList>
            <consortium name="RefSeq"/>
        </authorList>
    </citation>
    <scope>IDENTIFICATION</scope>
    <source>
        <strain evidence="2">15112-1751.03</strain>
        <tissue evidence="2">Whole Adult</tissue>
    </source>
</reference>
<name>A0A6P8X7C1_DROAB</name>
<evidence type="ECO:0000313" key="1">
    <source>
        <dbReference type="Proteomes" id="UP000515160"/>
    </source>
</evidence>
<dbReference type="AlphaFoldDB" id="A0A6P8X7C1"/>
<gene>
    <name evidence="2" type="primary">LOC117570991</name>
</gene>